<keyword evidence="1" id="KW-0862">Zinc</keyword>
<dbReference type="AlphaFoldDB" id="A0ABD5NPT9"/>
<proteinExistence type="predicted"/>
<feature type="compositionally biased region" description="Basic and acidic residues" evidence="2">
    <location>
        <begin position="15"/>
        <end position="26"/>
    </location>
</feature>
<keyword evidence="1" id="KW-0479">Metal-binding</keyword>
<dbReference type="GO" id="GO:0008270">
    <property type="term" value="F:zinc ion binding"/>
    <property type="evidence" value="ECO:0007669"/>
    <property type="project" value="UniProtKB-KW"/>
</dbReference>
<dbReference type="Pfam" id="PF04434">
    <property type="entry name" value="SWIM"/>
    <property type="match status" value="1"/>
</dbReference>
<dbReference type="EMBL" id="JBHSAQ010000010">
    <property type="protein sequence ID" value="MFC3959006.1"/>
    <property type="molecule type" value="Genomic_DNA"/>
</dbReference>
<accession>A0ABD5NPT9</accession>
<comment type="caution">
    <text evidence="4">The sequence shown here is derived from an EMBL/GenBank/DDBJ whole genome shotgun (WGS) entry which is preliminary data.</text>
</comment>
<organism evidence="4 5">
    <name type="scientific">Halovivax cerinus</name>
    <dbReference type="NCBI Taxonomy" id="1487865"/>
    <lineage>
        <taxon>Archaea</taxon>
        <taxon>Methanobacteriati</taxon>
        <taxon>Methanobacteriota</taxon>
        <taxon>Stenosarchaea group</taxon>
        <taxon>Halobacteria</taxon>
        <taxon>Halobacteriales</taxon>
        <taxon>Natrialbaceae</taxon>
        <taxon>Halovivax</taxon>
    </lineage>
</organism>
<dbReference type="Proteomes" id="UP001595846">
    <property type="component" value="Unassembled WGS sequence"/>
</dbReference>
<sequence length="212" mass="23052">MNTTASPKAPLSVPRADRLDERSRRARTEPMAVMALGDGLYEVETEDTTYLVDVASGRCSCPDHIFRGARCKHVRRVAIEITEGLAPPPGQLAVECHDCTETVFVDEDDDGPVYCDRHALSPGDAARDRETDALVTVVSVSDRRADATAVPATGESVAKYGTNAEYDGDVPVVAAVYPHATVRRNGPVPRELQVYLFPRTRLERTPSNSSRG</sequence>
<evidence type="ECO:0000313" key="4">
    <source>
        <dbReference type="EMBL" id="MFC3959006.1"/>
    </source>
</evidence>
<dbReference type="PROSITE" id="PS50966">
    <property type="entry name" value="ZF_SWIM"/>
    <property type="match status" value="1"/>
</dbReference>
<evidence type="ECO:0000259" key="3">
    <source>
        <dbReference type="PROSITE" id="PS50966"/>
    </source>
</evidence>
<reference evidence="4 5" key="1">
    <citation type="journal article" date="2019" name="Int. J. Syst. Evol. Microbiol.">
        <title>The Global Catalogue of Microorganisms (GCM) 10K type strain sequencing project: providing services to taxonomists for standard genome sequencing and annotation.</title>
        <authorList>
            <consortium name="The Broad Institute Genomics Platform"/>
            <consortium name="The Broad Institute Genome Sequencing Center for Infectious Disease"/>
            <person name="Wu L."/>
            <person name="Ma J."/>
        </authorList>
    </citation>
    <scope>NUCLEOTIDE SEQUENCE [LARGE SCALE GENOMIC DNA]</scope>
    <source>
        <strain evidence="4 5">IBRC-M 10256</strain>
    </source>
</reference>
<gene>
    <name evidence="4" type="ORF">ACFOUR_11590</name>
</gene>
<keyword evidence="5" id="KW-1185">Reference proteome</keyword>
<protein>
    <submittedName>
        <fullName evidence="4">SWIM zinc finger family protein</fullName>
    </submittedName>
</protein>
<feature type="domain" description="SWIM-type" evidence="3">
    <location>
        <begin position="50"/>
        <end position="82"/>
    </location>
</feature>
<name>A0ABD5NPT9_9EURY</name>
<evidence type="ECO:0000256" key="2">
    <source>
        <dbReference type="SAM" id="MobiDB-lite"/>
    </source>
</evidence>
<dbReference type="InterPro" id="IPR007527">
    <property type="entry name" value="Znf_SWIM"/>
</dbReference>
<keyword evidence="1" id="KW-0863">Zinc-finger</keyword>
<dbReference type="RefSeq" id="WP_256533597.1">
    <property type="nucleotide sequence ID" value="NZ_CP101824.1"/>
</dbReference>
<dbReference type="GeneID" id="73902728"/>
<evidence type="ECO:0000256" key="1">
    <source>
        <dbReference type="PROSITE-ProRule" id="PRU00325"/>
    </source>
</evidence>
<feature type="region of interest" description="Disordered" evidence="2">
    <location>
        <begin position="1"/>
        <end position="26"/>
    </location>
</feature>
<evidence type="ECO:0000313" key="5">
    <source>
        <dbReference type="Proteomes" id="UP001595846"/>
    </source>
</evidence>